<name>A0AAD7CR38_MYCRO</name>
<evidence type="ECO:0000313" key="1">
    <source>
        <dbReference type="EMBL" id="KAJ7659838.1"/>
    </source>
</evidence>
<organism evidence="1 2">
    <name type="scientific">Mycena rosella</name>
    <name type="common">Pink bonnet</name>
    <name type="synonym">Agaricus rosellus</name>
    <dbReference type="NCBI Taxonomy" id="1033263"/>
    <lineage>
        <taxon>Eukaryota</taxon>
        <taxon>Fungi</taxon>
        <taxon>Dikarya</taxon>
        <taxon>Basidiomycota</taxon>
        <taxon>Agaricomycotina</taxon>
        <taxon>Agaricomycetes</taxon>
        <taxon>Agaricomycetidae</taxon>
        <taxon>Agaricales</taxon>
        <taxon>Marasmiineae</taxon>
        <taxon>Mycenaceae</taxon>
        <taxon>Mycena</taxon>
    </lineage>
</organism>
<dbReference type="EMBL" id="JARKIE010000267">
    <property type="protein sequence ID" value="KAJ7659838.1"/>
    <property type="molecule type" value="Genomic_DNA"/>
</dbReference>
<protein>
    <submittedName>
        <fullName evidence="1">Uncharacterized protein</fullName>
    </submittedName>
</protein>
<gene>
    <name evidence="1" type="ORF">B0H17DRAFT_1260841</name>
</gene>
<comment type="caution">
    <text evidence="1">The sequence shown here is derived from an EMBL/GenBank/DDBJ whole genome shotgun (WGS) entry which is preliminary data.</text>
</comment>
<proteinExistence type="predicted"/>
<dbReference type="AlphaFoldDB" id="A0AAD7CR38"/>
<accession>A0AAD7CR38</accession>
<dbReference type="Proteomes" id="UP001221757">
    <property type="component" value="Unassembled WGS sequence"/>
</dbReference>
<keyword evidence="2" id="KW-1185">Reference proteome</keyword>
<sequence>MFFLLHLFAPALSALPGHVVRVEMLAALAIIFEKPIYILIASLIRLGTVHDLNRIQEQLGDGLLCSPVPCLLQPVFSVECVSDTSSNCNRRIPHCRISPRSHQRVLALCPGNDLTPLQEYRSL</sequence>
<evidence type="ECO:0000313" key="2">
    <source>
        <dbReference type="Proteomes" id="UP001221757"/>
    </source>
</evidence>
<reference evidence="1" key="1">
    <citation type="submission" date="2023-03" db="EMBL/GenBank/DDBJ databases">
        <title>Massive genome expansion in bonnet fungi (Mycena s.s.) driven by repeated elements and novel gene families across ecological guilds.</title>
        <authorList>
            <consortium name="Lawrence Berkeley National Laboratory"/>
            <person name="Harder C.B."/>
            <person name="Miyauchi S."/>
            <person name="Viragh M."/>
            <person name="Kuo A."/>
            <person name="Thoen E."/>
            <person name="Andreopoulos B."/>
            <person name="Lu D."/>
            <person name="Skrede I."/>
            <person name="Drula E."/>
            <person name="Henrissat B."/>
            <person name="Morin E."/>
            <person name="Kohler A."/>
            <person name="Barry K."/>
            <person name="LaButti K."/>
            <person name="Morin E."/>
            <person name="Salamov A."/>
            <person name="Lipzen A."/>
            <person name="Mereny Z."/>
            <person name="Hegedus B."/>
            <person name="Baldrian P."/>
            <person name="Stursova M."/>
            <person name="Weitz H."/>
            <person name="Taylor A."/>
            <person name="Grigoriev I.V."/>
            <person name="Nagy L.G."/>
            <person name="Martin F."/>
            <person name="Kauserud H."/>
        </authorList>
    </citation>
    <scope>NUCLEOTIDE SEQUENCE</scope>
    <source>
        <strain evidence="1">CBHHK067</strain>
    </source>
</reference>